<name>A0A367P6Q8_CUPNE</name>
<dbReference type="AlphaFoldDB" id="A0A367P6Q8"/>
<sequence length="100" mass="10801">MAFSSQSETAGAFANIALNSSSVSRRRITFTLTLSVTAARLFSFQPNAIPLLQTSLMRQRIACAQRILPSLLIASSRVATSFVVSAEHSMWPIALRIASS</sequence>
<reference evidence="1 2" key="1">
    <citation type="submission" date="2018-04" db="EMBL/GenBank/DDBJ databases">
        <title>Cupriavidus necator CR12 genome sequencing and assembly.</title>
        <authorList>
            <person name="Ben Fekih I."/>
            <person name="Mazhar H.S."/>
            <person name="Bello S.K."/>
            <person name="Rensing C."/>
        </authorList>
    </citation>
    <scope>NUCLEOTIDE SEQUENCE [LARGE SCALE GENOMIC DNA]</scope>
    <source>
        <strain evidence="1 2">CR12</strain>
    </source>
</reference>
<evidence type="ECO:0000313" key="2">
    <source>
        <dbReference type="Proteomes" id="UP000253501"/>
    </source>
</evidence>
<gene>
    <name evidence="1" type="ORF">DDK22_37000</name>
</gene>
<comment type="caution">
    <text evidence="1">The sequence shown here is derived from an EMBL/GenBank/DDBJ whole genome shotgun (WGS) entry which is preliminary data.</text>
</comment>
<dbReference type="EMBL" id="QDHA01000150">
    <property type="protein sequence ID" value="RCJ03509.1"/>
    <property type="molecule type" value="Genomic_DNA"/>
</dbReference>
<protein>
    <submittedName>
        <fullName evidence="1">Uncharacterized protein</fullName>
    </submittedName>
</protein>
<evidence type="ECO:0000313" key="1">
    <source>
        <dbReference type="EMBL" id="RCJ03509.1"/>
    </source>
</evidence>
<organism evidence="1 2">
    <name type="scientific">Cupriavidus necator</name>
    <name type="common">Alcaligenes eutrophus</name>
    <name type="synonym">Ralstonia eutropha</name>
    <dbReference type="NCBI Taxonomy" id="106590"/>
    <lineage>
        <taxon>Bacteria</taxon>
        <taxon>Pseudomonadati</taxon>
        <taxon>Pseudomonadota</taxon>
        <taxon>Betaproteobacteria</taxon>
        <taxon>Burkholderiales</taxon>
        <taxon>Burkholderiaceae</taxon>
        <taxon>Cupriavidus</taxon>
    </lineage>
</organism>
<dbReference type="Proteomes" id="UP000253501">
    <property type="component" value="Unassembled WGS sequence"/>
</dbReference>
<accession>A0A367P6Q8</accession>
<proteinExistence type="predicted"/>